<evidence type="ECO:0000313" key="2">
    <source>
        <dbReference type="EMBL" id="CAD8515710.1"/>
    </source>
</evidence>
<evidence type="ECO:0000256" key="1">
    <source>
        <dbReference type="SAM" id="MobiDB-lite"/>
    </source>
</evidence>
<feature type="compositionally biased region" description="Basic and acidic residues" evidence="1">
    <location>
        <begin position="110"/>
        <end position="119"/>
    </location>
</feature>
<protein>
    <submittedName>
        <fullName evidence="2">Uncharacterized protein</fullName>
    </submittedName>
</protein>
<proteinExistence type="predicted"/>
<accession>A0A7S0IAB1</accession>
<feature type="region of interest" description="Disordered" evidence="1">
    <location>
        <begin position="29"/>
        <end position="119"/>
    </location>
</feature>
<organism evidence="2">
    <name type="scientific">Micromonas pusilla</name>
    <name type="common">Picoplanktonic green alga</name>
    <name type="synonym">Chromulina pusilla</name>
    <dbReference type="NCBI Taxonomy" id="38833"/>
    <lineage>
        <taxon>Eukaryota</taxon>
        <taxon>Viridiplantae</taxon>
        <taxon>Chlorophyta</taxon>
        <taxon>Mamiellophyceae</taxon>
        <taxon>Mamiellales</taxon>
        <taxon>Mamiellaceae</taxon>
        <taxon>Micromonas</taxon>
    </lineage>
</organism>
<name>A0A7S0IAB1_MICPS</name>
<reference evidence="2" key="1">
    <citation type="submission" date="2021-01" db="EMBL/GenBank/DDBJ databases">
        <authorList>
            <person name="Corre E."/>
            <person name="Pelletier E."/>
            <person name="Niang G."/>
            <person name="Scheremetjew M."/>
            <person name="Finn R."/>
            <person name="Kale V."/>
            <person name="Holt S."/>
            <person name="Cochrane G."/>
            <person name="Meng A."/>
            <person name="Brown T."/>
            <person name="Cohen L."/>
        </authorList>
    </citation>
    <scope>NUCLEOTIDE SEQUENCE</scope>
    <source>
        <strain evidence="2">CCMP1723</strain>
    </source>
</reference>
<gene>
    <name evidence="2" type="ORF">MCOM1403_LOCUS3135</name>
</gene>
<dbReference type="EMBL" id="HBEQ01004014">
    <property type="protein sequence ID" value="CAD8515710.1"/>
    <property type="molecule type" value="Transcribed_RNA"/>
</dbReference>
<sequence length="119" mass="12492">MCSLSCVTRGNESFDLDTGYNGAVPVSRALAPNDANRRSSDGSCRSARRRGGPASPPGAQRRSATDAAKPREAEGFSTTEGATAFASSSAMAMAIMETPEPTATPMPTRPPREMRERAV</sequence>
<feature type="compositionally biased region" description="Low complexity" evidence="1">
    <location>
        <begin position="82"/>
        <end position="101"/>
    </location>
</feature>
<dbReference type="AlphaFoldDB" id="A0A7S0IAB1"/>